<dbReference type="EMBL" id="CP030840">
    <property type="protein sequence ID" value="AXC14768.1"/>
    <property type="molecule type" value="Genomic_DNA"/>
</dbReference>
<protein>
    <submittedName>
        <fullName evidence="1">Uncharacterized protein</fullName>
    </submittedName>
</protein>
<evidence type="ECO:0000313" key="2">
    <source>
        <dbReference type="Proteomes" id="UP000253606"/>
    </source>
</evidence>
<reference evidence="1 2" key="1">
    <citation type="journal article" date="2018" name="Front. Microbiol.">
        <title>Hydrolytic Capabilities as a Key to Environmental Success: Chitinolytic and Cellulolytic Acidobacteria From Acidic Sub-arctic Soils and Boreal Peatlands.</title>
        <authorList>
            <person name="Belova S.E."/>
            <person name="Ravin N.V."/>
            <person name="Pankratov T.A."/>
            <person name="Rakitin A.L."/>
            <person name="Ivanova A.A."/>
            <person name="Beletsky A.V."/>
            <person name="Mardanov A.V."/>
            <person name="Sinninghe Damste J.S."/>
            <person name="Dedysh S.N."/>
        </authorList>
    </citation>
    <scope>NUCLEOTIDE SEQUENCE [LARGE SCALE GENOMIC DNA]</scope>
    <source>
        <strain evidence="1 2">SBC82</strain>
    </source>
</reference>
<dbReference type="Proteomes" id="UP000253606">
    <property type="component" value="Chromosome"/>
</dbReference>
<gene>
    <name evidence="1" type="ORF">ACPOL_5520</name>
</gene>
<proteinExistence type="predicted"/>
<dbReference type="AlphaFoldDB" id="A0A2Z5G6Y3"/>
<evidence type="ECO:0000313" key="1">
    <source>
        <dbReference type="EMBL" id="AXC14768.1"/>
    </source>
</evidence>
<keyword evidence="2" id="KW-1185">Reference proteome</keyword>
<sequence length="42" mass="4821">MRNSRDNIKRSLDRRRSFMKSGLLVGGAATLGTKWNSRRQQA</sequence>
<accession>A0A2Z5G6Y3</accession>
<organism evidence="1 2">
    <name type="scientific">Acidisarcina polymorpha</name>
    <dbReference type="NCBI Taxonomy" id="2211140"/>
    <lineage>
        <taxon>Bacteria</taxon>
        <taxon>Pseudomonadati</taxon>
        <taxon>Acidobacteriota</taxon>
        <taxon>Terriglobia</taxon>
        <taxon>Terriglobales</taxon>
        <taxon>Acidobacteriaceae</taxon>
        <taxon>Acidisarcina</taxon>
    </lineage>
</organism>
<dbReference type="KEGG" id="abas:ACPOL_5520"/>
<name>A0A2Z5G6Y3_9BACT</name>